<feature type="transmembrane region" description="Helical" evidence="1">
    <location>
        <begin position="186"/>
        <end position="208"/>
    </location>
</feature>
<evidence type="ECO:0000313" key="3">
    <source>
        <dbReference type="Proteomes" id="UP000321798"/>
    </source>
</evidence>
<dbReference type="EMBL" id="BKAL01000004">
    <property type="protein sequence ID" value="GEP68759.1"/>
    <property type="molecule type" value="Genomic_DNA"/>
</dbReference>
<evidence type="ECO:0000256" key="1">
    <source>
        <dbReference type="SAM" id="Phobius"/>
    </source>
</evidence>
<feature type="transmembrane region" description="Helical" evidence="1">
    <location>
        <begin position="126"/>
        <end position="145"/>
    </location>
</feature>
<reference evidence="2 3" key="1">
    <citation type="submission" date="2019-07" db="EMBL/GenBank/DDBJ databases">
        <title>Whole genome shotgun sequence of Cellulomonas soli NBRC 109434.</title>
        <authorList>
            <person name="Hosoyama A."/>
            <person name="Uohara A."/>
            <person name="Ohji S."/>
            <person name="Ichikawa N."/>
        </authorList>
    </citation>
    <scope>NUCLEOTIDE SEQUENCE [LARGE SCALE GENOMIC DNA]</scope>
    <source>
        <strain evidence="2 3">NBRC 109434</strain>
    </source>
</reference>
<organism evidence="2 3">
    <name type="scientific">Cellulomonas soli</name>
    <dbReference type="NCBI Taxonomy" id="931535"/>
    <lineage>
        <taxon>Bacteria</taxon>
        <taxon>Bacillati</taxon>
        <taxon>Actinomycetota</taxon>
        <taxon>Actinomycetes</taxon>
        <taxon>Micrococcales</taxon>
        <taxon>Cellulomonadaceae</taxon>
        <taxon>Cellulomonas</taxon>
    </lineage>
</organism>
<feature type="transmembrane region" description="Helical" evidence="1">
    <location>
        <begin position="276"/>
        <end position="297"/>
    </location>
</feature>
<keyword evidence="1" id="KW-1133">Transmembrane helix</keyword>
<keyword evidence="1" id="KW-0472">Membrane</keyword>
<keyword evidence="1" id="KW-0812">Transmembrane</keyword>
<name>A0A512PC25_9CELL</name>
<gene>
    <name evidence="2" type="ORF">CSO01_14740</name>
</gene>
<dbReference type="RefSeq" id="WP_146952537.1">
    <property type="nucleotide sequence ID" value="NZ_BAABBJ010000003.1"/>
</dbReference>
<feature type="transmembrane region" description="Helical" evidence="1">
    <location>
        <begin position="303"/>
        <end position="328"/>
    </location>
</feature>
<comment type="caution">
    <text evidence="2">The sequence shown here is derived from an EMBL/GenBank/DDBJ whole genome shotgun (WGS) entry which is preliminary data.</text>
</comment>
<protein>
    <submittedName>
        <fullName evidence="2">Uncharacterized protein</fullName>
    </submittedName>
</protein>
<dbReference type="Proteomes" id="UP000321798">
    <property type="component" value="Unassembled WGS sequence"/>
</dbReference>
<proteinExistence type="predicted"/>
<feature type="transmembrane region" description="Helical" evidence="1">
    <location>
        <begin position="238"/>
        <end position="255"/>
    </location>
</feature>
<keyword evidence="3" id="KW-1185">Reference proteome</keyword>
<accession>A0A512PC25</accession>
<evidence type="ECO:0000313" key="2">
    <source>
        <dbReference type="EMBL" id="GEP68759.1"/>
    </source>
</evidence>
<dbReference type="OrthoDB" id="4829762at2"/>
<sequence length="380" mass="41200">MTGPVTPAGVDPRFERSVGRWLRAYPRRWRAVRAAELTAVLADLAAPGVRRLDVRSGIGLMRAGWATRWREHPPLRPWLSYRLLDRRMPAQHRAWVRDDLAGALLIVRTQWPFAAMMLFLSLRDDGITGFAGVLCGLVLVLWVFMDDSRRRNATRKHFELRAGEEPDATSIVRGWVSRSRYRAATLMPLVATVLTVGAVAGTVAAGFAHRRVLVTSCDDGFACTSIEGGAIGHVRTELVVLVAALLLGAALVPLARQRLQRLLPGPEQQCRWSVDVAGRQRTGAVMVVAFLCSWAAAEASGHLILLSTPVTLACCLLAPGAVAACLLIRARPDLRDVAAVDVWRAAVRGRAPRLDAPVPGYVPYAVTATDLVVPGAADAV</sequence>
<dbReference type="AlphaFoldDB" id="A0A512PC25"/>